<proteinExistence type="predicted"/>
<dbReference type="KEGG" id="soy:115891446"/>
<sequence length="719" mass="83406">MASDRTRKIMSLVETKGKERNEDGQQADLRKNLCQPSNSMQDFSSILGVPGPSKPTDVLSECSDDSVADKSYSPDASESSDDNDVHVFKTVSALKISKRPRNKKPCAAAQKDVAVENSRQNGAEKGTYSRKKRSERKEKRNTGKSYITAKNKVVKERVSKPLASCRMKCSQKLEVKFEERTIREKIFQEYWALGDRNKRVRFIAGLVDTKEPASSRKRTVDPDKEKFRTKTHIFHFVINGERVRVCRACFMKTLGETQMFVTLSLCNKNSTLSGITYDDNRGRSVSANKHSIETLQQVKDHISSFPLYQSHYTRRESSRRYLPPHLSLSLMYSLYCDQINSIQRKPVSRQIYEREFHKMNLSFKEPKVDTCNKCDLLRMKIRVAGDEEEKKKSEEELAIHHLEADNAYEEKRKDKELAANDQTRRCFMFDLQQCLPTPMLNTSVAFYKRQLWTFNLTLHETSTQNVRCYMWHEAEGGRGGNQIATCIFKELTSLPQQVSKVTLYSDTCGGQNKNSHVATMFLVAMQQNIHLEIVDHKFLISGHTHLECDVDHGLIEKQKKKLQVPISHPYDWYQLVRSVGKKKKFEVIELNHSDFLNFADLLKKSLQLRKKDEDGNQFNWHSVKWFRYTRESGKILYKTTLDNDEPFHTLCLTRRGQQDARLYPERLYTSSIPISKEKKKDILDLLPLISPTFHDFYRNLKSSDMPDTYPDSEDDDLRD</sequence>
<dbReference type="PANTHER" id="PTHR10773">
    <property type="entry name" value="DNA-DIRECTED RNA POLYMERASES I, II, AND III SUBUNIT RPABC2"/>
    <property type="match status" value="1"/>
</dbReference>
<dbReference type="InParanoid" id="A0A6J2YUG5"/>
<evidence type="ECO:0000313" key="3">
    <source>
        <dbReference type="RefSeq" id="XP_030767758.1"/>
    </source>
</evidence>
<evidence type="ECO:0000256" key="1">
    <source>
        <dbReference type="SAM" id="MobiDB-lite"/>
    </source>
</evidence>
<dbReference type="OrthoDB" id="6754977at2759"/>
<feature type="region of interest" description="Disordered" evidence="1">
    <location>
        <begin position="1"/>
        <end position="84"/>
    </location>
</feature>
<protein>
    <submittedName>
        <fullName evidence="3">Uncharacterized protein LOC115891446</fullName>
    </submittedName>
</protein>
<dbReference type="PANTHER" id="PTHR10773:SF19">
    <property type="match status" value="1"/>
</dbReference>
<feature type="compositionally biased region" description="Basic and acidic residues" evidence="1">
    <location>
        <begin position="15"/>
        <end position="31"/>
    </location>
</feature>
<reference evidence="3" key="1">
    <citation type="submission" date="2025-08" db="UniProtKB">
        <authorList>
            <consortium name="RefSeq"/>
        </authorList>
    </citation>
    <scope>IDENTIFICATION</scope>
    <source>
        <tissue evidence="3">Gonads</tissue>
    </source>
</reference>
<dbReference type="RefSeq" id="XP_030767758.1">
    <property type="nucleotide sequence ID" value="XM_030911898.1"/>
</dbReference>
<dbReference type="Proteomes" id="UP000504635">
    <property type="component" value="Unplaced"/>
</dbReference>
<name>A0A6J2YUG5_SITOR</name>
<dbReference type="GeneID" id="115891446"/>
<gene>
    <name evidence="3" type="primary">LOC115891446</name>
</gene>
<evidence type="ECO:0000313" key="2">
    <source>
        <dbReference type="Proteomes" id="UP000504635"/>
    </source>
</evidence>
<organism evidence="2 3">
    <name type="scientific">Sitophilus oryzae</name>
    <name type="common">Rice weevil</name>
    <name type="synonym">Curculio oryzae</name>
    <dbReference type="NCBI Taxonomy" id="7048"/>
    <lineage>
        <taxon>Eukaryota</taxon>
        <taxon>Metazoa</taxon>
        <taxon>Ecdysozoa</taxon>
        <taxon>Arthropoda</taxon>
        <taxon>Hexapoda</taxon>
        <taxon>Insecta</taxon>
        <taxon>Pterygota</taxon>
        <taxon>Neoptera</taxon>
        <taxon>Endopterygota</taxon>
        <taxon>Coleoptera</taxon>
        <taxon>Polyphaga</taxon>
        <taxon>Cucujiformia</taxon>
        <taxon>Curculionidae</taxon>
        <taxon>Dryophthorinae</taxon>
        <taxon>Sitophilus</taxon>
    </lineage>
</organism>
<feature type="region of interest" description="Disordered" evidence="1">
    <location>
        <begin position="99"/>
        <end position="144"/>
    </location>
</feature>
<dbReference type="AlphaFoldDB" id="A0A6J2YUG5"/>
<accession>A0A6J2YUG5</accession>
<keyword evidence="2" id="KW-1185">Reference proteome</keyword>
<feature type="compositionally biased region" description="Polar residues" evidence="1">
    <location>
        <begin position="34"/>
        <end position="44"/>
    </location>
</feature>